<evidence type="ECO:0000256" key="3">
    <source>
        <dbReference type="SAM" id="Phobius"/>
    </source>
</evidence>
<keyword evidence="2" id="KW-0067">ATP-binding</keyword>
<reference evidence="4" key="1">
    <citation type="submission" date="2021-06" db="EMBL/GenBank/DDBJ databases">
        <authorList>
            <person name="Hodson N. C."/>
            <person name="Mongue J. A."/>
            <person name="Jaron S. K."/>
        </authorList>
    </citation>
    <scope>NUCLEOTIDE SEQUENCE</scope>
</reference>
<evidence type="ECO:0000313" key="5">
    <source>
        <dbReference type="Proteomes" id="UP000708208"/>
    </source>
</evidence>
<evidence type="ECO:0000256" key="1">
    <source>
        <dbReference type="ARBA" id="ARBA00022741"/>
    </source>
</evidence>
<keyword evidence="3" id="KW-0812">Transmembrane</keyword>
<organism evidence="4 5">
    <name type="scientific">Allacma fusca</name>
    <dbReference type="NCBI Taxonomy" id="39272"/>
    <lineage>
        <taxon>Eukaryota</taxon>
        <taxon>Metazoa</taxon>
        <taxon>Ecdysozoa</taxon>
        <taxon>Arthropoda</taxon>
        <taxon>Hexapoda</taxon>
        <taxon>Collembola</taxon>
        <taxon>Symphypleona</taxon>
        <taxon>Sminthuridae</taxon>
        <taxon>Allacma</taxon>
    </lineage>
</organism>
<accession>A0A8J2P658</accession>
<protein>
    <submittedName>
        <fullName evidence="4">Uncharacterized protein</fullName>
    </submittedName>
</protein>
<dbReference type="PANTHER" id="PTHR24223">
    <property type="entry name" value="ATP-BINDING CASSETTE SUB-FAMILY C"/>
    <property type="match status" value="1"/>
</dbReference>
<gene>
    <name evidence="4" type="ORF">AFUS01_LOCUS16099</name>
</gene>
<keyword evidence="3" id="KW-1133">Transmembrane helix</keyword>
<name>A0A8J2P658_9HEXA</name>
<keyword evidence="3" id="KW-0472">Membrane</keyword>
<dbReference type="AlphaFoldDB" id="A0A8J2P658"/>
<evidence type="ECO:0000313" key="4">
    <source>
        <dbReference type="EMBL" id="CAG7727247.1"/>
    </source>
</evidence>
<dbReference type="OrthoDB" id="6500128at2759"/>
<evidence type="ECO:0000256" key="2">
    <source>
        <dbReference type="ARBA" id="ARBA00022840"/>
    </source>
</evidence>
<comment type="caution">
    <text evidence="4">The sequence shown here is derived from an EMBL/GenBank/DDBJ whole genome shotgun (WGS) entry which is preliminary data.</text>
</comment>
<sequence>MAFYPSVISNRFLDICLQSLGNFVTFLAALFAVISRPSAGVVGLSLTYALNMFDAFNYVVEQISAVETDVVAIERIKEYREGLDLVLKGVTCQIESGEKVGIVGRTGAGLEHVISEGGENLSVGQRQLEFQDCTVLTIAHRLNTIMDYNRVMVLDNGEIQEFDSPAVLLQDSTSVFYNMAKDAGLV</sequence>
<dbReference type="Proteomes" id="UP000708208">
    <property type="component" value="Unassembled WGS sequence"/>
</dbReference>
<dbReference type="InterPro" id="IPR050173">
    <property type="entry name" value="ABC_transporter_C-like"/>
</dbReference>
<dbReference type="GO" id="GO:0005524">
    <property type="term" value="F:ATP binding"/>
    <property type="evidence" value="ECO:0007669"/>
    <property type="project" value="UniProtKB-KW"/>
</dbReference>
<feature type="transmembrane region" description="Helical" evidence="3">
    <location>
        <begin position="12"/>
        <end position="34"/>
    </location>
</feature>
<dbReference type="GO" id="GO:0042626">
    <property type="term" value="F:ATPase-coupled transmembrane transporter activity"/>
    <property type="evidence" value="ECO:0007669"/>
    <property type="project" value="TreeGrafter"/>
</dbReference>
<dbReference type="EMBL" id="CAJVCH010145796">
    <property type="protein sequence ID" value="CAG7727247.1"/>
    <property type="molecule type" value="Genomic_DNA"/>
</dbReference>
<proteinExistence type="predicted"/>
<keyword evidence="5" id="KW-1185">Reference proteome</keyword>
<keyword evidence="1" id="KW-0547">Nucleotide-binding</keyword>
<dbReference type="GO" id="GO:0016020">
    <property type="term" value="C:membrane"/>
    <property type="evidence" value="ECO:0007669"/>
    <property type="project" value="TreeGrafter"/>
</dbReference>